<gene>
    <name evidence="2" type="ORF">A8U91_04097</name>
</gene>
<dbReference type="EMBL" id="MAJD01000002">
    <property type="protein sequence ID" value="OBX35027.1"/>
    <property type="molecule type" value="Genomic_DNA"/>
</dbReference>
<sequence length="258" mass="26822">MDRPGHQVLAGAGLAEQQHVGLDAADALDHGGQTLDHRGAADESRPGGRLLRFQFGLEGAVFQAETTFFAAAPYHFDQALAGEGLFQKVPGALAHGFHGGGNVAVTGDQDHRQVRIASADLAQQGHAVHARHADVTDHDAGKIGLEFCQGGLGTFERTGRVAGKFQRLARGDAQVGLVVDDHHRDIRVVMHESMAPRSLGGPPARVAWQGNGEHGAAARGIVGLDPAAQVVDDATRDGEAQPQAAASGLGGEEGFEDA</sequence>
<organism evidence="2 3">
    <name type="scientific">Halomonas elongata</name>
    <dbReference type="NCBI Taxonomy" id="2746"/>
    <lineage>
        <taxon>Bacteria</taxon>
        <taxon>Pseudomonadati</taxon>
        <taxon>Pseudomonadota</taxon>
        <taxon>Gammaproteobacteria</taxon>
        <taxon>Oceanospirillales</taxon>
        <taxon>Halomonadaceae</taxon>
        <taxon>Halomonas</taxon>
    </lineage>
</organism>
<name>A0A1B8NYE1_HALEL</name>
<protein>
    <submittedName>
        <fullName evidence="2">Uncharacterized protein</fullName>
    </submittedName>
</protein>
<dbReference type="Proteomes" id="UP000092504">
    <property type="component" value="Unassembled WGS sequence"/>
</dbReference>
<reference evidence="2 3" key="1">
    <citation type="submission" date="2016-06" db="EMBL/GenBank/DDBJ databases">
        <title>Genome sequence of halotolerant plant growth promoting strain of Halomonas elongata HEK1 isolated from salterns of Rann of Kutch, Gujarat, India.</title>
        <authorList>
            <person name="Gaba S."/>
            <person name="Singh R.N."/>
            <person name="Abrol S."/>
            <person name="Kaushik R."/>
            <person name="Saxena A.K."/>
        </authorList>
    </citation>
    <scope>NUCLEOTIDE SEQUENCE [LARGE SCALE GENOMIC DNA]</scope>
    <source>
        <strain evidence="2 3">HEK1</strain>
    </source>
</reference>
<accession>A0A1B8NYE1</accession>
<evidence type="ECO:0000256" key="1">
    <source>
        <dbReference type="SAM" id="MobiDB-lite"/>
    </source>
</evidence>
<dbReference type="AlphaFoldDB" id="A0A1B8NYE1"/>
<feature type="region of interest" description="Disordered" evidence="1">
    <location>
        <begin position="232"/>
        <end position="258"/>
    </location>
</feature>
<proteinExistence type="predicted"/>
<evidence type="ECO:0000313" key="3">
    <source>
        <dbReference type="Proteomes" id="UP000092504"/>
    </source>
</evidence>
<evidence type="ECO:0000313" key="2">
    <source>
        <dbReference type="EMBL" id="OBX35027.1"/>
    </source>
</evidence>
<comment type="caution">
    <text evidence="2">The sequence shown here is derived from an EMBL/GenBank/DDBJ whole genome shotgun (WGS) entry which is preliminary data.</text>
</comment>